<dbReference type="Gene3D" id="3.30.460.10">
    <property type="entry name" value="Beta Polymerase, domain 2"/>
    <property type="match status" value="1"/>
</dbReference>
<dbReference type="PANTHER" id="PTHR41773:SF1">
    <property type="entry name" value="RELA_SPOT DOMAIN-CONTAINING PROTEIN"/>
    <property type="match status" value="1"/>
</dbReference>
<accession>A0ABQ3H6Q7</accession>
<protein>
    <recommendedName>
        <fullName evidence="1">RelA/SpoT domain-containing protein</fullName>
    </recommendedName>
</protein>
<dbReference type="EMBL" id="BMYP01000008">
    <property type="protein sequence ID" value="GHD73427.1"/>
    <property type="molecule type" value="Genomic_DNA"/>
</dbReference>
<reference evidence="3" key="1">
    <citation type="journal article" date="2019" name="Int. J. Syst. Evol. Microbiol.">
        <title>The Global Catalogue of Microorganisms (GCM) 10K type strain sequencing project: providing services to taxonomists for standard genome sequencing and annotation.</title>
        <authorList>
            <consortium name="The Broad Institute Genomics Platform"/>
            <consortium name="The Broad Institute Genome Sequencing Center for Infectious Disease"/>
            <person name="Wu L."/>
            <person name="Ma J."/>
        </authorList>
    </citation>
    <scope>NUCLEOTIDE SEQUENCE [LARGE SCALE GENOMIC DNA]</scope>
    <source>
        <strain evidence="3">KCTC 23713</strain>
    </source>
</reference>
<dbReference type="SUPFAM" id="SSF81301">
    <property type="entry name" value="Nucleotidyltransferase"/>
    <property type="match status" value="1"/>
</dbReference>
<name>A0ABQ3H6Q7_9NEIS</name>
<dbReference type="Proteomes" id="UP000662678">
    <property type="component" value="Unassembled WGS sequence"/>
</dbReference>
<sequence>MSPFFGLLNMTIVDEYLSKKPVYERCAEKMHSLVKELVYSHGISIHNTSYRVKSEKSLSGKILTKQDKYKNVEDITDIVGLRVITYYESDVDSVAKVIEDNFNVDLDNSIDKRKAHEPDRFGYLSLHYVISLSADRAQLAEYKDFVGIRFELQIRTLLQHVWAEIEHDLGYKSDYEIPRQFRRKFSRIASILEDVDESFVLLKNGVNSYRDSIRMKDSELLDNIPIDNESMQLFLEKKLLEVEKEIVNELGLSIDKHEPSEYVGLLVSKVIHMGFQNFGDLLADVVINKKRVLRLIKGFDEWNLARSNKKLNWNDGASIQALHLLKIYDSDGESGIGEYYMESHWSEEDVVDFKEIISVAAAG</sequence>
<dbReference type="PANTHER" id="PTHR41773">
    <property type="entry name" value="GTP PYROPHOSPHATASE-RELATED"/>
    <property type="match status" value="1"/>
</dbReference>
<proteinExistence type="predicted"/>
<dbReference type="Gene3D" id="1.10.287.860">
    <property type="entry name" value="Nucleotidyltransferase"/>
    <property type="match status" value="1"/>
</dbReference>
<dbReference type="InterPro" id="IPR043519">
    <property type="entry name" value="NT_sf"/>
</dbReference>
<dbReference type="Pfam" id="PF04607">
    <property type="entry name" value="RelA_SpoT"/>
    <property type="match status" value="1"/>
</dbReference>
<evidence type="ECO:0000313" key="3">
    <source>
        <dbReference type="Proteomes" id="UP000662678"/>
    </source>
</evidence>
<comment type="caution">
    <text evidence="2">The sequence shown here is derived from an EMBL/GenBank/DDBJ whole genome shotgun (WGS) entry which is preliminary data.</text>
</comment>
<feature type="domain" description="RelA/SpoT" evidence="1">
    <location>
        <begin position="50"/>
        <end position="177"/>
    </location>
</feature>
<dbReference type="CDD" id="cd05399">
    <property type="entry name" value="NT_Rel-Spo_like"/>
    <property type="match status" value="1"/>
</dbReference>
<dbReference type="SMART" id="SM00954">
    <property type="entry name" value="RelA_SpoT"/>
    <property type="match status" value="1"/>
</dbReference>
<evidence type="ECO:0000313" key="2">
    <source>
        <dbReference type="EMBL" id="GHD73427.1"/>
    </source>
</evidence>
<keyword evidence="3" id="KW-1185">Reference proteome</keyword>
<evidence type="ECO:0000259" key="1">
    <source>
        <dbReference type="SMART" id="SM00954"/>
    </source>
</evidence>
<gene>
    <name evidence="2" type="ORF">GCM10011419_08190</name>
</gene>
<organism evidence="2 3">
    <name type="scientific">Vogesella fluminis</name>
    <dbReference type="NCBI Taxonomy" id="1069161"/>
    <lineage>
        <taxon>Bacteria</taxon>
        <taxon>Pseudomonadati</taxon>
        <taxon>Pseudomonadota</taxon>
        <taxon>Betaproteobacteria</taxon>
        <taxon>Neisseriales</taxon>
        <taxon>Chromobacteriaceae</taxon>
        <taxon>Vogesella</taxon>
    </lineage>
</organism>
<dbReference type="InterPro" id="IPR007685">
    <property type="entry name" value="RelA_SpoT"/>
</dbReference>